<dbReference type="Proteomes" id="UP000017127">
    <property type="component" value="Unassembled WGS sequence"/>
</dbReference>
<evidence type="ECO:0000313" key="1">
    <source>
        <dbReference type="EMBL" id="ERT05648.1"/>
    </source>
</evidence>
<organism evidence="1 2">
    <name type="scientific">Lyngbya aestuarii BL J</name>
    <dbReference type="NCBI Taxonomy" id="1348334"/>
    <lineage>
        <taxon>Bacteria</taxon>
        <taxon>Bacillati</taxon>
        <taxon>Cyanobacteriota</taxon>
        <taxon>Cyanophyceae</taxon>
        <taxon>Oscillatoriophycideae</taxon>
        <taxon>Oscillatoriales</taxon>
        <taxon>Microcoleaceae</taxon>
        <taxon>Lyngbya</taxon>
    </lineage>
</organism>
<evidence type="ECO:0000313" key="2">
    <source>
        <dbReference type="Proteomes" id="UP000017127"/>
    </source>
</evidence>
<reference evidence="1 2" key="1">
    <citation type="journal article" date="2013" name="Front. Microbiol.">
        <title>Comparative genomic analyses of the cyanobacterium, Lyngbya aestuarii BL J, a powerful hydrogen producer.</title>
        <authorList>
            <person name="Kothari A."/>
            <person name="Vaughn M."/>
            <person name="Garcia-Pichel F."/>
        </authorList>
    </citation>
    <scope>NUCLEOTIDE SEQUENCE [LARGE SCALE GENOMIC DNA]</scope>
    <source>
        <strain evidence="1 2">BL J</strain>
    </source>
</reference>
<sequence length="37" mass="4134">MRDKITNLTPKTNPKTRFLNEAGFLIFPSPLNNSLSG</sequence>
<name>U7QCT6_9CYAN</name>
<accession>U7QCT6</accession>
<gene>
    <name evidence="1" type="ORF">M595_4408</name>
</gene>
<protein>
    <submittedName>
        <fullName evidence="1">Uncharacterized protein</fullName>
    </submittedName>
</protein>
<comment type="caution">
    <text evidence="1">The sequence shown here is derived from an EMBL/GenBank/DDBJ whole genome shotgun (WGS) entry which is preliminary data.</text>
</comment>
<keyword evidence="2" id="KW-1185">Reference proteome</keyword>
<proteinExistence type="predicted"/>
<dbReference type="AlphaFoldDB" id="U7QCT6"/>
<dbReference type="EMBL" id="AUZM01000052">
    <property type="protein sequence ID" value="ERT05648.1"/>
    <property type="molecule type" value="Genomic_DNA"/>
</dbReference>